<reference evidence="4 5" key="1">
    <citation type="submission" date="2017-02" db="EMBL/GenBank/DDBJ databases">
        <title>Ketogulonicigenium robustum SPU B003 Genome sequencing and assembly.</title>
        <authorList>
            <person name="Li Y."/>
            <person name="Liu L."/>
            <person name="Wang C."/>
            <person name="Zhang M."/>
            <person name="Zhang T."/>
            <person name="Zhang Y."/>
        </authorList>
    </citation>
    <scope>NUCLEOTIDE SEQUENCE [LARGE SCALE GENOMIC DNA]</scope>
    <source>
        <strain evidence="4 5">SPU_B003</strain>
    </source>
</reference>
<dbReference type="Proteomes" id="UP000242447">
    <property type="component" value="Chromosome"/>
</dbReference>
<comment type="catalytic activity">
    <reaction evidence="3">
        <text>L-glutaminyl-[protein] + H2O = L-glutamyl-[protein] + NH4(+)</text>
        <dbReference type="Rhea" id="RHEA:16441"/>
        <dbReference type="Rhea" id="RHEA-COMP:10207"/>
        <dbReference type="Rhea" id="RHEA-COMP:10208"/>
        <dbReference type="ChEBI" id="CHEBI:15377"/>
        <dbReference type="ChEBI" id="CHEBI:28938"/>
        <dbReference type="ChEBI" id="CHEBI:29973"/>
        <dbReference type="ChEBI" id="CHEBI:30011"/>
        <dbReference type="EC" id="3.5.1.44"/>
    </reaction>
</comment>
<dbReference type="PANTHER" id="PTHR35147">
    <property type="entry name" value="CHEMORECEPTOR GLUTAMINE DEAMIDASE CHED-RELATED"/>
    <property type="match status" value="1"/>
</dbReference>
<dbReference type="HAMAP" id="MF_01440">
    <property type="entry name" value="CheD"/>
    <property type="match status" value="1"/>
</dbReference>
<evidence type="ECO:0000256" key="3">
    <source>
        <dbReference type="HAMAP-Rule" id="MF_01440"/>
    </source>
</evidence>
<dbReference type="Pfam" id="PF03975">
    <property type="entry name" value="CheD"/>
    <property type="match status" value="1"/>
</dbReference>
<dbReference type="PANTHER" id="PTHR35147:SF3">
    <property type="entry name" value="CHEMORECEPTOR GLUTAMINE DEAMIDASE CHED 1-RELATED"/>
    <property type="match status" value="1"/>
</dbReference>
<dbReference type="InterPro" id="IPR011324">
    <property type="entry name" value="Cytotoxic_necrot_fac-like_cat"/>
</dbReference>
<evidence type="ECO:0000313" key="4">
    <source>
        <dbReference type="EMBL" id="ARO14840.1"/>
    </source>
</evidence>
<dbReference type="EC" id="3.5.1.44" evidence="3"/>
<dbReference type="PROSITE" id="PS51257">
    <property type="entry name" value="PROKAR_LIPOPROTEIN"/>
    <property type="match status" value="1"/>
</dbReference>
<dbReference type="GO" id="GO:0006935">
    <property type="term" value="P:chemotaxis"/>
    <property type="evidence" value="ECO:0007669"/>
    <property type="project" value="UniProtKB-UniRule"/>
</dbReference>
<keyword evidence="5" id="KW-1185">Reference proteome</keyword>
<gene>
    <name evidence="3 4" type="primary">cheD</name>
    <name evidence="4" type="ORF">BVG79_01494</name>
</gene>
<evidence type="ECO:0000256" key="2">
    <source>
        <dbReference type="ARBA" id="ARBA00022801"/>
    </source>
</evidence>
<dbReference type="OrthoDB" id="9807202at2"/>
<evidence type="ECO:0000313" key="5">
    <source>
        <dbReference type="Proteomes" id="UP000242447"/>
    </source>
</evidence>
<dbReference type="GO" id="GO:0050568">
    <property type="term" value="F:protein-glutamine glutaminase activity"/>
    <property type="evidence" value="ECO:0007669"/>
    <property type="project" value="UniProtKB-UniRule"/>
</dbReference>
<protein>
    <recommendedName>
        <fullName evidence="3">Probable chemoreceptor glutamine deamidase CheD</fullName>
        <ecNumber evidence="3">3.5.1.44</ecNumber>
    </recommendedName>
</protein>
<dbReference type="InterPro" id="IPR005659">
    <property type="entry name" value="Chemorcpt_Glu_NH3ase_CheD"/>
</dbReference>
<comment type="function">
    <text evidence="3">Probably deamidates glutamine residues to glutamate on methyl-accepting chemotaxis receptors (MCPs), playing an important role in chemotaxis.</text>
</comment>
<dbReference type="KEGG" id="kro:BVG79_01494"/>
<dbReference type="InterPro" id="IPR038592">
    <property type="entry name" value="CheD-like_sf"/>
</dbReference>
<proteinExistence type="inferred from homology"/>
<dbReference type="CDD" id="cd16352">
    <property type="entry name" value="CheD"/>
    <property type="match status" value="1"/>
</dbReference>
<keyword evidence="1 3" id="KW-0145">Chemotaxis</keyword>
<dbReference type="AlphaFoldDB" id="A0A1W6P0I7"/>
<dbReference type="STRING" id="92947.BVG79_01494"/>
<keyword evidence="2 3" id="KW-0378">Hydrolase</keyword>
<accession>A0A1W6P0I7</accession>
<sequence>MSLTRHKTIHVVQGDCAISDDPSVMITTVLGSCVSACIFDMQRNIGGMNHFLLPDAGRDAGDNRYAAAAMERLTNGLLRQGAVRGRLQAKIFGGARIVAGLSDIGQRNALAAREFLAAEGIPILAADLGGTEARRIRFWPVGGRVQLLLLGAADSPVREAPTRPVAGAIEIF</sequence>
<dbReference type="SUPFAM" id="SSF64438">
    <property type="entry name" value="CNF1/YfiH-like putative cysteine hydrolases"/>
    <property type="match status" value="1"/>
</dbReference>
<dbReference type="RefSeq" id="WP_085786326.1">
    <property type="nucleotide sequence ID" value="NZ_CP019937.1"/>
</dbReference>
<organism evidence="4 5">
    <name type="scientific">Ketogulonicigenium robustum</name>
    <dbReference type="NCBI Taxonomy" id="92947"/>
    <lineage>
        <taxon>Bacteria</taxon>
        <taxon>Pseudomonadati</taxon>
        <taxon>Pseudomonadota</taxon>
        <taxon>Alphaproteobacteria</taxon>
        <taxon>Rhodobacterales</taxon>
        <taxon>Roseobacteraceae</taxon>
        <taxon>Ketogulonicigenium</taxon>
    </lineage>
</organism>
<dbReference type="EMBL" id="CP019937">
    <property type="protein sequence ID" value="ARO14840.1"/>
    <property type="molecule type" value="Genomic_DNA"/>
</dbReference>
<comment type="similarity">
    <text evidence="3">Belongs to the CheD family.</text>
</comment>
<name>A0A1W6P0I7_9RHOB</name>
<evidence type="ECO:0000256" key="1">
    <source>
        <dbReference type="ARBA" id="ARBA00022500"/>
    </source>
</evidence>
<dbReference type="Gene3D" id="3.30.1330.200">
    <property type="match status" value="1"/>
</dbReference>